<sequence length="475" mass="55260">MENRSVAEEDTKEFWKWKSLRLSESNSQKNQELFAIMDQLKTENRDLTQATLTQAAQLTRLQAELEDCKSKCESAEKRCESAENLGEIYRQKFLETKGEFAKVKSAYEKDLAGKHEAYRNDLTRLEVLKKFKVAQVNTELKNERAQRESKQSELSQRLQEAQESASRTIRERDGTIAELRKSNKEKLEELQQARVKHLRDLAATRQSVEFEYESQIAKLNDNMEDLKNKLKEQKSKLVQKNVKINTLDKQKQDLTMTVQGKDEHLRIQANEKKQTQQQLNGEELLGTQLEVRLKTLTEAKEKLEQESRELKEQQERNKTQLLTLKDENNDLNRKVQTLKQKLLSVQPVLRQERDKCEAMAKKNRDFVAGLDGCREVLAEPRKLKAKVVALIAAHVEGNANVHVDRDAHNLNVMMSNTIRELVQRHDRIVSHHKRETEHARGAAKNAEVRADREKMALVTYINKQRMESMKTPVRK</sequence>
<gene>
    <name evidence="3" type="ORF">KC01_LOCUS19335</name>
</gene>
<keyword evidence="1" id="KW-0175">Coiled coil</keyword>
<dbReference type="AlphaFoldDB" id="A0AAV2KNL8"/>
<evidence type="ECO:0000256" key="1">
    <source>
        <dbReference type="SAM" id="Coils"/>
    </source>
</evidence>
<name>A0AAV2KNL8_KNICA</name>
<feature type="coiled-coil region" evidence="1">
    <location>
        <begin position="30"/>
        <end position="92"/>
    </location>
</feature>
<feature type="region of interest" description="Disordered" evidence="2">
    <location>
        <begin position="139"/>
        <end position="169"/>
    </location>
</feature>
<evidence type="ECO:0000313" key="3">
    <source>
        <dbReference type="EMBL" id="CAL1589717.1"/>
    </source>
</evidence>
<dbReference type="SUPFAM" id="SSF90257">
    <property type="entry name" value="Myosin rod fragments"/>
    <property type="match status" value="1"/>
</dbReference>
<organism evidence="3 4">
    <name type="scientific">Knipowitschia caucasica</name>
    <name type="common">Caucasian dwarf goby</name>
    <name type="synonym">Pomatoschistus caucasicus</name>
    <dbReference type="NCBI Taxonomy" id="637954"/>
    <lineage>
        <taxon>Eukaryota</taxon>
        <taxon>Metazoa</taxon>
        <taxon>Chordata</taxon>
        <taxon>Craniata</taxon>
        <taxon>Vertebrata</taxon>
        <taxon>Euteleostomi</taxon>
        <taxon>Actinopterygii</taxon>
        <taxon>Neopterygii</taxon>
        <taxon>Teleostei</taxon>
        <taxon>Neoteleostei</taxon>
        <taxon>Acanthomorphata</taxon>
        <taxon>Gobiaria</taxon>
        <taxon>Gobiiformes</taxon>
        <taxon>Gobioidei</taxon>
        <taxon>Gobiidae</taxon>
        <taxon>Gobiinae</taxon>
        <taxon>Knipowitschia</taxon>
    </lineage>
</organism>
<dbReference type="EMBL" id="OZ035841">
    <property type="protein sequence ID" value="CAL1589717.1"/>
    <property type="molecule type" value="Genomic_DNA"/>
</dbReference>
<reference evidence="3 4" key="1">
    <citation type="submission" date="2024-04" db="EMBL/GenBank/DDBJ databases">
        <authorList>
            <person name="Waldvogel A.-M."/>
            <person name="Schoenle A."/>
        </authorList>
    </citation>
    <scope>NUCLEOTIDE SEQUENCE [LARGE SCALE GENOMIC DNA]</scope>
</reference>
<feature type="compositionally biased region" description="Basic and acidic residues" evidence="2">
    <location>
        <begin position="140"/>
        <end position="151"/>
    </location>
</feature>
<feature type="compositionally biased region" description="Polar residues" evidence="2">
    <location>
        <begin position="152"/>
        <end position="167"/>
    </location>
</feature>
<keyword evidence="4" id="KW-1185">Reference proteome</keyword>
<evidence type="ECO:0000256" key="2">
    <source>
        <dbReference type="SAM" id="MobiDB-lite"/>
    </source>
</evidence>
<protein>
    <submittedName>
        <fullName evidence="3">Uncharacterized protein</fullName>
    </submittedName>
</protein>
<proteinExistence type="predicted"/>
<accession>A0AAV2KNL8</accession>
<evidence type="ECO:0000313" key="4">
    <source>
        <dbReference type="Proteomes" id="UP001497482"/>
    </source>
</evidence>
<feature type="coiled-coil region" evidence="1">
    <location>
        <begin position="286"/>
        <end position="341"/>
    </location>
</feature>
<dbReference type="Proteomes" id="UP001497482">
    <property type="component" value="Chromosome 19"/>
</dbReference>